<evidence type="ECO:0000256" key="1">
    <source>
        <dbReference type="SAM" id="Phobius"/>
    </source>
</evidence>
<feature type="transmembrane region" description="Helical" evidence="1">
    <location>
        <begin position="175"/>
        <end position="192"/>
    </location>
</feature>
<gene>
    <name evidence="2" type="ORF">GCM10017579_17830</name>
</gene>
<keyword evidence="3" id="KW-1185">Reference proteome</keyword>
<reference evidence="2" key="1">
    <citation type="journal article" date="2014" name="Int. J. Syst. Evol. Microbiol.">
        <title>Complete genome of a new Firmicutes species belonging to the dominant human colonic microbiota ('Ruminococcus bicirculans') reveals two chromosomes and a selective capacity to utilize plant glucans.</title>
        <authorList>
            <consortium name="NISC Comparative Sequencing Program"/>
            <person name="Wegmann U."/>
            <person name="Louis P."/>
            <person name="Goesmann A."/>
            <person name="Henrissat B."/>
            <person name="Duncan S.H."/>
            <person name="Flint H.J."/>
        </authorList>
    </citation>
    <scope>NUCLEOTIDE SEQUENCE</scope>
    <source>
        <strain evidence="2">VKM Ac-1246</strain>
    </source>
</reference>
<evidence type="ECO:0008006" key="4">
    <source>
        <dbReference type="Google" id="ProtNLM"/>
    </source>
</evidence>
<feature type="transmembrane region" description="Helical" evidence="1">
    <location>
        <begin position="43"/>
        <end position="67"/>
    </location>
</feature>
<organism evidence="2 3">
    <name type="scientific">Nocardioides luteus</name>
    <dbReference type="NCBI Taxonomy" id="1844"/>
    <lineage>
        <taxon>Bacteria</taxon>
        <taxon>Bacillati</taxon>
        <taxon>Actinomycetota</taxon>
        <taxon>Actinomycetes</taxon>
        <taxon>Propionibacteriales</taxon>
        <taxon>Nocardioidaceae</taxon>
        <taxon>Nocardioides</taxon>
    </lineage>
</organism>
<dbReference type="EMBL" id="BSEL01000004">
    <property type="protein sequence ID" value="GLJ67747.1"/>
    <property type="molecule type" value="Genomic_DNA"/>
</dbReference>
<protein>
    <recommendedName>
        <fullName evidence="4">Glycerophosphoryl diester phosphodiesterase membrane domain-containing protein</fullName>
    </recommendedName>
</protein>
<sequence>MAFWITSRSQEWVAAAEADDGHFTDAVWASELLKEDLLRWSRWWLGLAAFVLAFAAVPFAGLLPMMLIVEAPSGGGEVLMVLAVTAIAVLVLAAAAVVLWLLHRSGRRLARSLRWWLAVRAGGSPAQGVAGWLAPRAVLFEAEVFVRVLTASLAGLVGIFGLSLIGFSIAQNPTMIVASALWGVLGTACCIGQTGGVMRLVAGLGDADPVWNRMR</sequence>
<keyword evidence="1" id="KW-0472">Membrane</keyword>
<proteinExistence type="predicted"/>
<keyword evidence="1" id="KW-0812">Transmembrane</keyword>
<reference evidence="2" key="2">
    <citation type="submission" date="2023-01" db="EMBL/GenBank/DDBJ databases">
        <authorList>
            <person name="Sun Q."/>
            <person name="Evtushenko L."/>
        </authorList>
    </citation>
    <scope>NUCLEOTIDE SEQUENCE</scope>
    <source>
        <strain evidence="2">VKM Ac-1246</strain>
    </source>
</reference>
<comment type="caution">
    <text evidence="2">The sequence shown here is derived from an EMBL/GenBank/DDBJ whole genome shotgun (WGS) entry which is preliminary data.</text>
</comment>
<dbReference type="Proteomes" id="UP001142292">
    <property type="component" value="Unassembled WGS sequence"/>
</dbReference>
<keyword evidence="1" id="KW-1133">Transmembrane helix</keyword>
<evidence type="ECO:0000313" key="2">
    <source>
        <dbReference type="EMBL" id="GLJ67747.1"/>
    </source>
</evidence>
<feature type="transmembrane region" description="Helical" evidence="1">
    <location>
        <begin position="79"/>
        <end position="102"/>
    </location>
</feature>
<name>A0ABQ5SUB3_9ACTN</name>
<feature type="transmembrane region" description="Helical" evidence="1">
    <location>
        <begin position="144"/>
        <end position="169"/>
    </location>
</feature>
<evidence type="ECO:0000313" key="3">
    <source>
        <dbReference type="Proteomes" id="UP001142292"/>
    </source>
</evidence>
<accession>A0ABQ5SUB3</accession>
<dbReference type="RefSeq" id="WP_189117917.1">
    <property type="nucleotide sequence ID" value="NZ_BMRK01000005.1"/>
</dbReference>